<accession>A0ABN8PY82</accession>
<organism evidence="3 4">
    <name type="scientific">Porites evermanni</name>
    <dbReference type="NCBI Taxonomy" id="104178"/>
    <lineage>
        <taxon>Eukaryota</taxon>
        <taxon>Metazoa</taxon>
        <taxon>Cnidaria</taxon>
        <taxon>Anthozoa</taxon>
        <taxon>Hexacorallia</taxon>
        <taxon>Scleractinia</taxon>
        <taxon>Fungiina</taxon>
        <taxon>Poritidae</taxon>
        <taxon>Porites</taxon>
    </lineage>
</organism>
<dbReference type="PANTHER" id="PTHR10443">
    <property type="entry name" value="MICROSOMAL DIPEPTIDASE"/>
    <property type="match status" value="1"/>
</dbReference>
<comment type="similarity">
    <text evidence="1">Belongs to the metallo-dependent hydrolases superfamily. Peptidase M19 family.</text>
</comment>
<dbReference type="SUPFAM" id="SSF51556">
    <property type="entry name" value="Metallo-dependent hydrolases"/>
    <property type="match status" value="2"/>
</dbReference>
<keyword evidence="1" id="KW-0479">Metal-binding</keyword>
<evidence type="ECO:0000313" key="3">
    <source>
        <dbReference type="EMBL" id="CAH3153283.1"/>
    </source>
</evidence>
<dbReference type="InterPro" id="IPR008257">
    <property type="entry name" value="Pept_M19"/>
</dbReference>
<keyword evidence="4" id="KW-1185">Reference proteome</keyword>
<evidence type="ECO:0000313" key="4">
    <source>
        <dbReference type="Proteomes" id="UP001159427"/>
    </source>
</evidence>
<keyword evidence="2" id="KW-1133">Transmembrane helix</keyword>
<keyword evidence="2" id="KW-0812">Transmembrane</keyword>
<dbReference type="Proteomes" id="UP001159427">
    <property type="component" value="Unassembled WGS sequence"/>
</dbReference>
<keyword evidence="1" id="KW-0325">Glycoprotein</keyword>
<keyword evidence="1" id="KW-0224">Dipeptidase</keyword>
<proteinExistence type="inferred from homology"/>
<keyword evidence="2" id="KW-0472">Membrane</keyword>
<keyword evidence="1" id="KW-0482">Metalloprotease</keyword>
<sequence length="382" mass="43322">MNRKIILIGVAVVVVLVIVIAVPCALLLGKKDDKPKTFMQRAQQILDETPLVDGHNDIPWQLRKYYMNRLENVTLDKNNPKFHTDIPRLKQGGVGAQVRVEKQDCGRNKRNWTDYNRRNVVLVFAINARALFFPRSLKIRKTTLVSLMPRPLLSGYFLIRNFFYPASPAYESATFWIRSPDESGYVWNGKFDLTTDTCGRGKKNLQIGVSCIFYCLSSSETILMSRTVIFSHSSAFALCNNTRNVPDDVLKRLPSNGAVVMVNFYNDYLTCSKEASLTDVADHIDHIKNVASIDNVGLGGDYDGVPRVPKGLEDVSKYPKLLEELLRRGYSEEDVSKVVGKNLITAMEKMEKVALDQKDQNIQPFDDYIYVNKTCRPAYYGL</sequence>
<feature type="transmembrane region" description="Helical" evidence="2">
    <location>
        <begin position="6"/>
        <end position="29"/>
    </location>
</feature>
<keyword evidence="1" id="KW-0862">Zinc</keyword>
<keyword evidence="1" id="KW-0449">Lipoprotein</keyword>
<protein>
    <recommendedName>
        <fullName evidence="1">Dipeptidase</fullName>
        <ecNumber evidence="1">3.4.13.19</ecNumber>
    </recommendedName>
</protein>
<dbReference type="PROSITE" id="PS51365">
    <property type="entry name" value="RENAL_DIPEPTIDASE_2"/>
    <property type="match status" value="1"/>
</dbReference>
<comment type="caution">
    <text evidence="3">The sequence shown here is derived from an EMBL/GenBank/DDBJ whole genome shotgun (WGS) entry which is preliminary data.</text>
</comment>
<comment type="subcellular location">
    <subcellularLocation>
        <location evidence="1">Membrane</location>
        <topology evidence="1">Lipid-anchor</topology>
        <topology evidence="1">GPI-anchor</topology>
    </subcellularLocation>
</comment>
<comment type="subunit">
    <text evidence="1">Homodimer; disulfide-linked.</text>
</comment>
<dbReference type="EC" id="3.4.13.19" evidence="1"/>
<keyword evidence="1" id="KW-0336">GPI-anchor</keyword>
<dbReference type="PANTHER" id="PTHR10443:SF12">
    <property type="entry name" value="DIPEPTIDASE"/>
    <property type="match status" value="1"/>
</dbReference>
<gene>
    <name evidence="3" type="ORF">PEVE_00001066</name>
</gene>
<keyword evidence="1" id="KW-0645">Protease</keyword>
<reference evidence="3 4" key="1">
    <citation type="submission" date="2022-05" db="EMBL/GenBank/DDBJ databases">
        <authorList>
            <consortium name="Genoscope - CEA"/>
            <person name="William W."/>
        </authorList>
    </citation>
    <scope>NUCLEOTIDE SEQUENCE [LARGE SCALE GENOMIC DNA]</scope>
</reference>
<keyword evidence="1" id="KW-1015">Disulfide bond</keyword>
<dbReference type="Pfam" id="PF01244">
    <property type="entry name" value="Peptidase_M19"/>
    <property type="match status" value="1"/>
</dbReference>
<keyword evidence="1" id="KW-0378">Hydrolase</keyword>
<evidence type="ECO:0000256" key="1">
    <source>
        <dbReference type="RuleBase" id="RU341113"/>
    </source>
</evidence>
<name>A0ABN8PY82_9CNID</name>
<dbReference type="Gene3D" id="3.20.20.140">
    <property type="entry name" value="Metal-dependent hydrolases"/>
    <property type="match status" value="2"/>
</dbReference>
<dbReference type="InterPro" id="IPR032466">
    <property type="entry name" value="Metal_Hydrolase"/>
</dbReference>
<evidence type="ECO:0000256" key="2">
    <source>
        <dbReference type="SAM" id="Phobius"/>
    </source>
</evidence>
<dbReference type="EMBL" id="CALNXI010001053">
    <property type="protein sequence ID" value="CAH3153283.1"/>
    <property type="molecule type" value="Genomic_DNA"/>
</dbReference>
<comment type="cofactor">
    <cofactor evidence="1">
        <name>Zn(2+)</name>
        <dbReference type="ChEBI" id="CHEBI:29105"/>
    </cofactor>
</comment>
<comment type="catalytic activity">
    <reaction evidence="1">
        <text>an L-aminoacyl-L-amino acid + H2O = 2 an L-alpha-amino acid</text>
        <dbReference type="Rhea" id="RHEA:48940"/>
        <dbReference type="ChEBI" id="CHEBI:15377"/>
        <dbReference type="ChEBI" id="CHEBI:59869"/>
        <dbReference type="ChEBI" id="CHEBI:77460"/>
        <dbReference type="EC" id="3.4.13.19"/>
    </reaction>
</comment>